<evidence type="ECO:0000313" key="3">
    <source>
        <dbReference type="Proteomes" id="UP000255108"/>
    </source>
</evidence>
<dbReference type="EMBL" id="SMBT01000002">
    <property type="protein sequence ID" value="TCU89297.1"/>
    <property type="molecule type" value="Genomic_DNA"/>
</dbReference>
<sequence>MTAYTLSFQNNSSNSATACVYTTDPDIGVPNVMSLAWLTKPSHPTTRLNFGWNIDYSLVWSENGELKPGATFAASQTWGVDPNRSNAVTLTYDEHGYTFADKTAAAPAGSLIVQQSSTVPLRKASVGIGISGQPALAVDAQPNIHLAFTPHPKYWITFGSYEVGEVLDLEEISDSFEIDYPANVYSAVATLDINNSWSVNYK</sequence>
<dbReference type="AlphaFoldDB" id="A0A377Q764"/>
<dbReference type="Proteomes" id="UP000295794">
    <property type="component" value="Unassembled WGS sequence"/>
</dbReference>
<evidence type="ECO:0000313" key="1">
    <source>
        <dbReference type="EMBL" id="STQ90667.1"/>
    </source>
</evidence>
<evidence type="ECO:0008006" key="5">
    <source>
        <dbReference type="Google" id="ProtNLM"/>
    </source>
</evidence>
<protein>
    <recommendedName>
        <fullName evidence="5">Protein rhiA</fullName>
    </recommendedName>
</protein>
<evidence type="ECO:0000313" key="4">
    <source>
        <dbReference type="Proteomes" id="UP000295794"/>
    </source>
</evidence>
<proteinExistence type="predicted"/>
<keyword evidence="4" id="KW-1185">Reference proteome</keyword>
<accession>A0A377Q764</accession>
<name>A0A377Q764_9NEIS</name>
<evidence type="ECO:0000313" key="2">
    <source>
        <dbReference type="EMBL" id="TCU89297.1"/>
    </source>
</evidence>
<reference evidence="1 3" key="1">
    <citation type="submission" date="2018-06" db="EMBL/GenBank/DDBJ databases">
        <authorList>
            <consortium name="Pathogen Informatics"/>
            <person name="Doyle S."/>
        </authorList>
    </citation>
    <scope>NUCLEOTIDE SEQUENCE [LARGE SCALE GENOMIC DNA]</scope>
    <source>
        <strain evidence="1 3">NCTC11159</strain>
    </source>
</reference>
<dbReference type="Proteomes" id="UP000255108">
    <property type="component" value="Unassembled WGS sequence"/>
</dbReference>
<dbReference type="EMBL" id="UGHR01000001">
    <property type="protein sequence ID" value="STQ90667.1"/>
    <property type="molecule type" value="Genomic_DNA"/>
</dbReference>
<reference evidence="2 4" key="2">
    <citation type="submission" date="2019-03" db="EMBL/GenBank/DDBJ databases">
        <title>Genomic Encyclopedia of Type Strains, Phase IV (KMG-IV): sequencing the most valuable type-strain genomes for metagenomic binning, comparative biology and taxonomic classification.</title>
        <authorList>
            <person name="Goeker M."/>
        </authorList>
    </citation>
    <scope>NUCLEOTIDE SEQUENCE [LARGE SCALE GENOMIC DNA]</scope>
    <source>
        <strain evidence="2 4">DSM 3764</strain>
    </source>
</reference>
<organism evidence="1 3">
    <name type="scientific">Iodobacter fluviatilis</name>
    <dbReference type="NCBI Taxonomy" id="537"/>
    <lineage>
        <taxon>Bacteria</taxon>
        <taxon>Pseudomonadati</taxon>
        <taxon>Pseudomonadota</taxon>
        <taxon>Betaproteobacteria</taxon>
        <taxon>Neisseriales</taxon>
        <taxon>Chitinibacteraceae</taxon>
        <taxon>Iodobacter</taxon>
    </lineage>
</organism>
<gene>
    <name evidence="1" type="primary">rhiA_1</name>
    <name evidence="2" type="ORF">EV682_102209</name>
    <name evidence="1" type="ORF">NCTC11159_01734</name>
</gene>
<dbReference type="RefSeq" id="WP_115226951.1">
    <property type="nucleotide sequence ID" value="NZ_CAWOLO010000002.1"/>
</dbReference>
<dbReference type="OrthoDB" id="2661796at2"/>